<dbReference type="RefSeq" id="WP_146306218.1">
    <property type="nucleotide sequence ID" value="NZ_VOHS01000016.1"/>
</dbReference>
<protein>
    <submittedName>
        <fullName evidence="1">Uncharacterized protein</fullName>
    </submittedName>
</protein>
<dbReference type="OrthoDB" id="676604at2"/>
<dbReference type="AlphaFoldDB" id="A0A5C6LS24"/>
<dbReference type="Proteomes" id="UP000318815">
    <property type="component" value="Unassembled WGS sequence"/>
</dbReference>
<gene>
    <name evidence="1" type="ORF">FEF09_16945</name>
</gene>
<proteinExistence type="predicted"/>
<sequence>MAETNNPLFAGVVLNKHVSNKKFVIKKRKGKTFLSKYPDMTNVKPSPLQLEEKSRFARAVKYAQEIVKDPVRKAAYKAHPGYSVYHSAIKDYMQQ</sequence>
<organism evidence="1 2">
    <name type="scientific">Chitinophaga pinensis</name>
    <dbReference type="NCBI Taxonomy" id="79329"/>
    <lineage>
        <taxon>Bacteria</taxon>
        <taxon>Pseudomonadati</taxon>
        <taxon>Bacteroidota</taxon>
        <taxon>Chitinophagia</taxon>
        <taxon>Chitinophagales</taxon>
        <taxon>Chitinophagaceae</taxon>
        <taxon>Chitinophaga</taxon>
    </lineage>
</organism>
<name>A0A5C6LS24_9BACT</name>
<accession>A0A5C6LS24</accession>
<reference evidence="1 2" key="1">
    <citation type="submission" date="2019-08" db="EMBL/GenBank/DDBJ databases">
        <title>Whole genome sequencing of chitin degrading bacteria Chitinophaga pinensis YS16.</title>
        <authorList>
            <person name="Singh R.P."/>
            <person name="Manchanda G."/>
            <person name="Maurya I.K."/>
            <person name="Joshi N.K."/>
            <person name="Srivastava A.K."/>
        </authorList>
    </citation>
    <scope>NUCLEOTIDE SEQUENCE [LARGE SCALE GENOMIC DNA]</scope>
    <source>
        <strain evidence="1 2">YS-16</strain>
    </source>
</reference>
<comment type="caution">
    <text evidence="1">The sequence shown here is derived from an EMBL/GenBank/DDBJ whole genome shotgun (WGS) entry which is preliminary data.</text>
</comment>
<keyword evidence="2" id="KW-1185">Reference proteome</keyword>
<evidence type="ECO:0000313" key="2">
    <source>
        <dbReference type="Proteomes" id="UP000318815"/>
    </source>
</evidence>
<dbReference type="EMBL" id="VOHS01000016">
    <property type="protein sequence ID" value="TWV99426.1"/>
    <property type="molecule type" value="Genomic_DNA"/>
</dbReference>
<evidence type="ECO:0000313" key="1">
    <source>
        <dbReference type="EMBL" id="TWV99426.1"/>
    </source>
</evidence>